<organism evidence="2">
    <name type="scientific">Anopheles triannulatus</name>
    <dbReference type="NCBI Taxonomy" id="58253"/>
    <lineage>
        <taxon>Eukaryota</taxon>
        <taxon>Metazoa</taxon>
        <taxon>Ecdysozoa</taxon>
        <taxon>Arthropoda</taxon>
        <taxon>Hexapoda</taxon>
        <taxon>Insecta</taxon>
        <taxon>Pterygota</taxon>
        <taxon>Neoptera</taxon>
        <taxon>Endopterygota</taxon>
        <taxon>Diptera</taxon>
        <taxon>Nematocera</taxon>
        <taxon>Culicoidea</taxon>
        <taxon>Culicidae</taxon>
        <taxon>Anophelinae</taxon>
        <taxon>Anopheles</taxon>
    </lineage>
</organism>
<reference evidence="2" key="1">
    <citation type="submission" date="2018-01" db="EMBL/GenBank/DDBJ databases">
        <title>An insight into the sialome of Amazonian anophelines.</title>
        <authorList>
            <person name="Ribeiro J.M."/>
            <person name="Scarpassa V."/>
            <person name="Calvo E."/>
        </authorList>
    </citation>
    <scope>NUCLEOTIDE SEQUENCE</scope>
    <source>
        <tissue evidence="2">Salivary glands</tissue>
    </source>
</reference>
<accession>A0A2M4B4X8</accession>
<proteinExistence type="predicted"/>
<feature type="signal peptide" evidence="1">
    <location>
        <begin position="1"/>
        <end position="18"/>
    </location>
</feature>
<sequence>MRSVWAFGWAIVWHIVWCKLATYDTCCRASSATLFSLETKGEISEAARARRLRINFGSCCSAYALQRRWPSTAFEYCKKSCGIVFYSPRPSLESI</sequence>
<protein>
    <submittedName>
        <fullName evidence="2">Putative secreted protein</fullName>
    </submittedName>
</protein>
<dbReference type="EMBL" id="GGFK01014783">
    <property type="protein sequence ID" value="MBW48104.1"/>
    <property type="molecule type" value="Transcribed_RNA"/>
</dbReference>
<evidence type="ECO:0000256" key="1">
    <source>
        <dbReference type="SAM" id="SignalP"/>
    </source>
</evidence>
<dbReference type="AlphaFoldDB" id="A0A2M4B4X8"/>
<keyword evidence="1" id="KW-0732">Signal</keyword>
<name>A0A2M4B4X8_9DIPT</name>
<evidence type="ECO:0000313" key="2">
    <source>
        <dbReference type="EMBL" id="MBW48104.1"/>
    </source>
</evidence>
<feature type="chain" id="PRO_5014701617" evidence="1">
    <location>
        <begin position="19"/>
        <end position="95"/>
    </location>
</feature>